<evidence type="ECO:0000313" key="1">
    <source>
        <dbReference type="EMBL" id="KAI3733775.1"/>
    </source>
</evidence>
<dbReference type="Proteomes" id="UP001055879">
    <property type="component" value="Linkage Group LG04"/>
</dbReference>
<protein>
    <submittedName>
        <fullName evidence="1">Uncharacterized protein</fullName>
    </submittedName>
</protein>
<sequence>MSNKIPPPSQPAKKLVHVRNGSDELDVFEAARYFSGATEVFSDTHRTVSGESRNFGNDGTQKYCMRPIGRMSLDMPTHRGNSIPLQAMLMDPMMQSSKEKKSKQPSSPGGKLAHFLNSLFNQTSSKKSKPKSTTKDEDVNSTHGVWRRKRRSSISHFRSGSSTTTTSTTTTTTTATGAAYATIMSDSRSPFSTSTSSGFRTPPPYHDIAIAHTPTKTTSYRDPRSHSNLKTPASQITKIPINENLNKIETFDIKTGFPGRNMSFGSGFVEKVMNFDEKQDERERRRHPHKYVSREDIKELKRFIDDDDEGNDSDSSSDLFELTNCDLGYYSSGLPVYETTHIDSISIKRGAPISSSS</sequence>
<name>A0ACB9CHX8_ARCLA</name>
<gene>
    <name evidence="1" type="ORF">L6452_13231</name>
</gene>
<reference evidence="1 2" key="2">
    <citation type="journal article" date="2022" name="Mol. Ecol. Resour.">
        <title>The genomes of chicory, endive, great burdock and yacon provide insights into Asteraceae paleo-polyploidization history and plant inulin production.</title>
        <authorList>
            <person name="Fan W."/>
            <person name="Wang S."/>
            <person name="Wang H."/>
            <person name="Wang A."/>
            <person name="Jiang F."/>
            <person name="Liu H."/>
            <person name="Zhao H."/>
            <person name="Xu D."/>
            <person name="Zhang Y."/>
        </authorList>
    </citation>
    <scope>NUCLEOTIDE SEQUENCE [LARGE SCALE GENOMIC DNA]</scope>
    <source>
        <strain evidence="2">cv. Niubang</strain>
    </source>
</reference>
<dbReference type="EMBL" id="CM042050">
    <property type="protein sequence ID" value="KAI3733775.1"/>
    <property type="molecule type" value="Genomic_DNA"/>
</dbReference>
<organism evidence="1 2">
    <name type="scientific">Arctium lappa</name>
    <name type="common">Greater burdock</name>
    <name type="synonym">Lappa major</name>
    <dbReference type="NCBI Taxonomy" id="4217"/>
    <lineage>
        <taxon>Eukaryota</taxon>
        <taxon>Viridiplantae</taxon>
        <taxon>Streptophyta</taxon>
        <taxon>Embryophyta</taxon>
        <taxon>Tracheophyta</taxon>
        <taxon>Spermatophyta</taxon>
        <taxon>Magnoliopsida</taxon>
        <taxon>eudicotyledons</taxon>
        <taxon>Gunneridae</taxon>
        <taxon>Pentapetalae</taxon>
        <taxon>asterids</taxon>
        <taxon>campanulids</taxon>
        <taxon>Asterales</taxon>
        <taxon>Asteraceae</taxon>
        <taxon>Carduoideae</taxon>
        <taxon>Cardueae</taxon>
        <taxon>Arctiinae</taxon>
        <taxon>Arctium</taxon>
    </lineage>
</organism>
<proteinExistence type="predicted"/>
<evidence type="ECO:0000313" key="2">
    <source>
        <dbReference type="Proteomes" id="UP001055879"/>
    </source>
</evidence>
<comment type="caution">
    <text evidence="1">The sequence shown here is derived from an EMBL/GenBank/DDBJ whole genome shotgun (WGS) entry which is preliminary data.</text>
</comment>
<reference evidence="2" key="1">
    <citation type="journal article" date="2022" name="Mol. Ecol. Resour.">
        <title>The genomes of chicory, endive, great burdock and yacon provide insights into Asteraceae palaeo-polyploidization history and plant inulin production.</title>
        <authorList>
            <person name="Fan W."/>
            <person name="Wang S."/>
            <person name="Wang H."/>
            <person name="Wang A."/>
            <person name="Jiang F."/>
            <person name="Liu H."/>
            <person name="Zhao H."/>
            <person name="Xu D."/>
            <person name="Zhang Y."/>
        </authorList>
    </citation>
    <scope>NUCLEOTIDE SEQUENCE [LARGE SCALE GENOMIC DNA]</scope>
    <source>
        <strain evidence="2">cv. Niubang</strain>
    </source>
</reference>
<keyword evidence="2" id="KW-1185">Reference proteome</keyword>
<accession>A0ACB9CHX8</accession>